<evidence type="ECO:0000256" key="6">
    <source>
        <dbReference type="ARBA" id="ARBA00022989"/>
    </source>
</evidence>
<keyword evidence="7 9" id="KW-0472">Membrane</keyword>
<dbReference type="RefSeq" id="WP_013112308.1">
    <property type="nucleotide sequence ID" value="NZ_LYDR01000150.1"/>
</dbReference>
<dbReference type="GO" id="GO:0044780">
    <property type="term" value="P:bacterial-type flagellum assembly"/>
    <property type="evidence" value="ECO:0007669"/>
    <property type="project" value="InterPro"/>
</dbReference>
<comment type="function">
    <text evidence="9">Role in flagellar biosynthesis.</text>
</comment>
<evidence type="ECO:0000256" key="5">
    <source>
        <dbReference type="ARBA" id="ARBA00022692"/>
    </source>
</evidence>
<dbReference type="PANTHER" id="PTHR34040:SF2">
    <property type="entry name" value="FLAGELLAR BIOSYNTHETIC PROTEIN FLIQ"/>
    <property type="match status" value="1"/>
</dbReference>
<dbReference type="GO" id="GO:0005886">
    <property type="term" value="C:plasma membrane"/>
    <property type="evidence" value="ECO:0007669"/>
    <property type="project" value="UniProtKB-SubCell"/>
</dbReference>
<dbReference type="Proteomes" id="UP000094828">
    <property type="component" value="Unassembled WGS sequence"/>
</dbReference>
<dbReference type="PRINTS" id="PR00952">
    <property type="entry name" value="TYPE3IMQPROT"/>
</dbReference>
<proteinExistence type="inferred from homology"/>
<dbReference type="PANTHER" id="PTHR34040">
    <property type="entry name" value="FLAGELLAR BIOSYNTHETIC PROTEIN FLIQ"/>
    <property type="match status" value="1"/>
</dbReference>
<feature type="transmembrane region" description="Helical" evidence="9">
    <location>
        <begin position="12"/>
        <end position="37"/>
    </location>
</feature>
<dbReference type="InterPro" id="IPR002191">
    <property type="entry name" value="Bac_export_3"/>
</dbReference>
<keyword evidence="10" id="KW-0282">Flagellum</keyword>
<evidence type="ECO:0000256" key="3">
    <source>
        <dbReference type="ARBA" id="ARBA00021718"/>
    </source>
</evidence>
<evidence type="ECO:0000256" key="1">
    <source>
        <dbReference type="ARBA" id="ARBA00004651"/>
    </source>
</evidence>
<keyword evidence="8 9" id="KW-0975">Bacterial flagellum</keyword>
<evidence type="ECO:0000256" key="4">
    <source>
        <dbReference type="ARBA" id="ARBA00022475"/>
    </source>
</evidence>
<comment type="similarity">
    <text evidence="2 9">Belongs to the FliQ/MopD/SpaQ family.</text>
</comment>
<dbReference type="EMBL" id="LYDR01000150">
    <property type="protein sequence ID" value="ODA28919.1"/>
    <property type="molecule type" value="Genomic_DNA"/>
</dbReference>
<reference evidence="10 11" key="1">
    <citation type="submission" date="2016-05" db="EMBL/GenBank/DDBJ databases">
        <title>Genomic and physiological characterization of Planctopirus sp. isolated from fresh water lake.</title>
        <authorList>
            <person name="Subhash Y."/>
            <person name="Ramana C."/>
        </authorList>
    </citation>
    <scope>NUCLEOTIDE SEQUENCE [LARGE SCALE GENOMIC DNA]</scope>
    <source>
        <strain evidence="10 11">JC280</strain>
    </source>
</reference>
<dbReference type="GO" id="GO:0009306">
    <property type="term" value="P:protein secretion"/>
    <property type="evidence" value="ECO:0007669"/>
    <property type="project" value="InterPro"/>
</dbReference>
<evidence type="ECO:0000256" key="9">
    <source>
        <dbReference type="RuleBase" id="RU364090"/>
    </source>
</evidence>
<name>A0A1C3E6Y8_9PLAN</name>
<dbReference type="Pfam" id="PF01313">
    <property type="entry name" value="Bac_export_3"/>
    <property type="match status" value="1"/>
</dbReference>
<comment type="subcellular location">
    <subcellularLocation>
        <location evidence="1 9">Cell membrane</location>
        <topology evidence="1">Multi-pass membrane protein</topology>
    </subcellularLocation>
    <subcellularLocation>
        <location evidence="9">Bacterial flagellum basal body</location>
    </subcellularLocation>
</comment>
<keyword evidence="10" id="KW-0966">Cell projection</keyword>
<evidence type="ECO:0000256" key="2">
    <source>
        <dbReference type="ARBA" id="ARBA00006156"/>
    </source>
</evidence>
<evidence type="ECO:0000256" key="7">
    <source>
        <dbReference type="ARBA" id="ARBA00023136"/>
    </source>
</evidence>
<keyword evidence="5 9" id="KW-0812">Transmembrane</keyword>
<dbReference type="AlphaFoldDB" id="A0A1C3E6Y8"/>
<keyword evidence="4 9" id="KW-1003">Cell membrane</keyword>
<gene>
    <name evidence="9" type="primary">fliQ</name>
    <name evidence="10" type="ORF">A6X21_10500</name>
</gene>
<dbReference type="STRING" id="1841610.A6X21_10500"/>
<dbReference type="OrthoDB" id="9806440at2"/>
<evidence type="ECO:0000313" key="10">
    <source>
        <dbReference type="EMBL" id="ODA28919.1"/>
    </source>
</evidence>
<evidence type="ECO:0000313" key="11">
    <source>
        <dbReference type="Proteomes" id="UP000094828"/>
    </source>
</evidence>
<feature type="transmembrane region" description="Helical" evidence="9">
    <location>
        <begin position="49"/>
        <end position="70"/>
    </location>
</feature>
<keyword evidence="6 9" id="KW-1133">Transmembrane helix</keyword>
<keyword evidence="11" id="KW-1185">Reference proteome</keyword>
<keyword evidence="10" id="KW-0969">Cilium</keyword>
<comment type="caution">
    <text evidence="10">The sequence shown here is derived from an EMBL/GenBank/DDBJ whole genome shotgun (WGS) entry which is preliminary data.</text>
</comment>
<sequence length="91" mass="9915">MTSDTALELCRNAVVVALMVCLPSLMSAMLVGLIISLAQAVTQLQEQTLSFVPKLVIMLLVALLTLPWSMSLMDSYALDLYSSIPERLANE</sequence>
<protein>
    <recommendedName>
        <fullName evidence="3 9">Flagellar biosynthetic protein FliQ</fullName>
    </recommendedName>
</protein>
<dbReference type="PIRSF" id="PIRSF004669">
    <property type="entry name" value="FliQ"/>
    <property type="match status" value="1"/>
</dbReference>
<dbReference type="GO" id="GO:0009425">
    <property type="term" value="C:bacterial-type flagellum basal body"/>
    <property type="evidence" value="ECO:0007669"/>
    <property type="project" value="UniProtKB-SubCell"/>
</dbReference>
<dbReference type="NCBIfam" id="TIGR01402">
    <property type="entry name" value="fliQ"/>
    <property type="match status" value="1"/>
</dbReference>
<evidence type="ECO:0000256" key="8">
    <source>
        <dbReference type="ARBA" id="ARBA00023143"/>
    </source>
</evidence>
<accession>A0A1C3E6Y8</accession>
<dbReference type="InterPro" id="IPR006305">
    <property type="entry name" value="FliQ"/>
</dbReference>
<organism evidence="10 11">
    <name type="scientific">Planctopirus hydrillae</name>
    <dbReference type="NCBI Taxonomy" id="1841610"/>
    <lineage>
        <taxon>Bacteria</taxon>
        <taxon>Pseudomonadati</taxon>
        <taxon>Planctomycetota</taxon>
        <taxon>Planctomycetia</taxon>
        <taxon>Planctomycetales</taxon>
        <taxon>Planctomycetaceae</taxon>
        <taxon>Planctopirus</taxon>
    </lineage>
</organism>